<evidence type="ECO:0000313" key="3">
    <source>
        <dbReference type="Proteomes" id="UP001054945"/>
    </source>
</evidence>
<dbReference type="Proteomes" id="UP001054945">
    <property type="component" value="Unassembled WGS sequence"/>
</dbReference>
<comment type="caution">
    <text evidence="2">The sequence shown here is derived from an EMBL/GenBank/DDBJ whole genome shotgun (WGS) entry which is preliminary data.</text>
</comment>
<feature type="region of interest" description="Disordered" evidence="1">
    <location>
        <begin position="100"/>
        <end position="147"/>
    </location>
</feature>
<sequence>MMYLMPKSMNGLEFGHVNCGLIDKVVYFIPLFENNYCASSLIIYFWTVGVNREPSFFFLKVTPFYFDLFPQGGSIEGLSSISENLIFGDYLKRTTFKLRSKSENERDEKKGGNPFPYQTEISFSKTGQIKATTEPGGTAPKHGQLNG</sequence>
<accession>A0AAV4NS96</accession>
<proteinExistence type="predicted"/>
<gene>
    <name evidence="2" type="ORF">CEXT_57511</name>
</gene>
<dbReference type="EMBL" id="BPLR01021262">
    <property type="protein sequence ID" value="GIX87712.1"/>
    <property type="molecule type" value="Genomic_DNA"/>
</dbReference>
<protein>
    <submittedName>
        <fullName evidence="2">Uncharacterized protein</fullName>
    </submittedName>
</protein>
<evidence type="ECO:0000256" key="1">
    <source>
        <dbReference type="SAM" id="MobiDB-lite"/>
    </source>
</evidence>
<reference evidence="2 3" key="1">
    <citation type="submission" date="2021-06" db="EMBL/GenBank/DDBJ databases">
        <title>Caerostris extrusa draft genome.</title>
        <authorList>
            <person name="Kono N."/>
            <person name="Arakawa K."/>
        </authorList>
    </citation>
    <scope>NUCLEOTIDE SEQUENCE [LARGE SCALE GENOMIC DNA]</scope>
</reference>
<keyword evidence="3" id="KW-1185">Reference proteome</keyword>
<feature type="compositionally biased region" description="Polar residues" evidence="1">
    <location>
        <begin position="119"/>
        <end position="131"/>
    </location>
</feature>
<organism evidence="2 3">
    <name type="scientific">Caerostris extrusa</name>
    <name type="common">Bark spider</name>
    <name type="synonym">Caerostris bankana</name>
    <dbReference type="NCBI Taxonomy" id="172846"/>
    <lineage>
        <taxon>Eukaryota</taxon>
        <taxon>Metazoa</taxon>
        <taxon>Ecdysozoa</taxon>
        <taxon>Arthropoda</taxon>
        <taxon>Chelicerata</taxon>
        <taxon>Arachnida</taxon>
        <taxon>Araneae</taxon>
        <taxon>Araneomorphae</taxon>
        <taxon>Entelegynae</taxon>
        <taxon>Araneoidea</taxon>
        <taxon>Araneidae</taxon>
        <taxon>Caerostris</taxon>
    </lineage>
</organism>
<name>A0AAV4NS96_CAEEX</name>
<feature type="compositionally biased region" description="Basic and acidic residues" evidence="1">
    <location>
        <begin position="100"/>
        <end position="111"/>
    </location>
</feature>
<evidence type="ECO:0000313" key="2">
    <source>
        <dbReference type="EMBL" id="GIX87712.1"/>
    </source>
</evidence>
<dbReference type="AlphaFoldDB" id="A0AAV4NS96"/>